<evidence type="ECO:0000256" key="2">
    <source>
        <dbReference type="ARBA" id="ARBA00022603"/>
    </source>
</evidence>
<dbReference type="Pfam" id="PF02475">
    <property type="entry name" value="TRM5-TYW2_MTfase"/>
    <property type="match status" value="1"/>
</dbReference>
<keyword evidence="5" id="KW-0819">tRNA processing</keyword>
<evidence type="ECO:0000256" key="5">
    <source>
        <dbReference type="ARBA" id="ARBA00022694"/>
    </source>
</evidence>
<dbReference type="PANTHER" id="PTHR23245">
    <property type="entry name" value="TRNA METHYLTRANSFERASE"/>
    <property type="match status" value="1"/>
</dbReference>
<dbReference type="EC" id="2.1.1.-" evidence="7"/>
<dbReference type="Proteomes" id="UP000050360">
    <property type="component" value="Unassembled WGS sequence"/>
</dbReference>
<dbReference type="GO" id="GO:0005737">
    <property type="term" value="C:cytoplasm"/>
    <property type="evidence" value="ECO:0007669"/>
    <property type="project" value="TreeGrafter"/>
</dbReference>
<dbReference type="CDD" id="cd02440">
    <property type="entry name" value="AdoMet_MTases"/>
    <property type="match status" value="1"/>
</dbReference>
<evidence type="ECO:0000256" key="3">
    <source>
        <dbReference type="ARBA" id="ARBA00022679"/>
    </source>
</evidence>
<name>A0A0N8KQP9_9EURY</name>
<gene>
    <name evidence="7" type="ORF">MPEBLZ_02693</name>
</gene>
<reference evidence="7 8" key="1">
    <citation type="submission" date="2015-09" db="EMBL/GenBank/DDBJ databases">
        <title>A metagenomics-based metabolic model of nitrate-dependent anaerobic oxidation of methane by Methanoperedens-like archaea.</title>
        <authorList>
            <person name="Arshad A."/>
            <person name="Speth D.R."/>
            <person name="De Graaf R.M."/>
            <person name="Op Den Camp H.J."/>
            <person name="Jetten M.S."/>
            <person name="Welte C.U."/>
        </authorList>
    </citation>
    <scope>NUCLEOTIDE SEQUENCE [LARGE SCALE GENOMIC DNA]</scope>
</reference>
<dbReference type="PROSITE" id="PS51684">
    <property type="entry name" value="SAM_MT_TRM5_TYW2"/>
    <property type="match status" value="1"/>
</dbReference>
<dbReference type="GO" id="GO:0008175">
    <property type="term" value="F:tRNA methyltransferase activity"/>
    <property type="evidence" value="ECO:0007669"/>
    <property type="project" value="TreeGrafter"/>
</dbReference>
<keyword evidence="3 7" id="KW-0808">Transferase</keyword>
<dbReference type="InterPro" id="IPR029063">
    <property type="entry name" value="SAM-dependent_MTases_sf"/>
</dbReference>
<evidence type="ECO:0000259" key="6">
    <source>
        <dbReference type="PROSITE" id="PS51684"/>
    </source>
</evidence>
<dbReference type="EMBL" id="LKCM01000206">
    <property type="protein sequence ID" value="KPQ42746.1"/>
    <property type="molecule type" value="Genomic_DNA"/>
</dbReference>
<dbReference type="AlphaFoldDB" id="A0A0N8KQP9"/>
<evidence type="ECO:0000256" key="1">
    <source>
        <dbReference type="ARBA" id="ARBA00022490"/>
    </source>
</evidence>
<evidence type="ECO:0000313" key="7">
    <source>
        <dbReference type="EMBL" id="KPQ42746.1"/>
    </source>
</evidence>
<dbReference type="InterPro" id="IPR040601">
    <property type="entry name" value="Trm5a/b_N"/>
</dbReference>
<feature type="domain" description="SAM-dependent methyltransferase TRM5/TYW2-type" evidence="6">
    <location>
        <begin position="74"/>
        <end position="320"/>
    </location>
</feature>
<accession>A0A0N8KQP9</accession>
<organism evidence="7 8">
    <name type="scientific">Candidatus Methanoperedens nitratireducens</name>
    <dbReference type="NCBI Taxonomy" id="1392998"/>
    <lineage>
        <taxon>Archaea</taxon>
        <taxon>Methanobacteriati</taxon>
        <taxon>Methanobacteriota</taxon>
        <taxon>Stenosarchaea group</taxon>
        <taxon>Methanomicrobia</taxon>
        <taxon>Methanosarcinales</taxon>
        <taxon>ANME-2 cluster</taxon>
        <taxon>Candidatus Methanoperedentaceae</taxon>
        <taxon>Candidatus Methanoperedens</taxon>
    </lineage>
</organism>
<dbReference type="Pfam" id="PF25133">
    <property type="entry name" value="TYW2_N_2"/>
    <property type="match status" value="1"/>
</dbReference>
<dbReference type="InterPro" id="IPR030382">
    <property type="entry name" value="MeTrfase_TRM5/TYW2"/>
</dbReference>
<dbReference type="SUPFAM" id="SSF53335">
    <property type="entry name" value="S-adenosyl-L-methionine-dependent methyltransferases"/>
    <property type="match status" value="1"/>
</dbReference>
<sequence length="320" mass="35938">MESLCIRVPKTEGELSRKKLIELCLLDNNLKIKSDAAYLLIPVLKPIEGLGILEKDVFEIAQHENPLTQVPGAYELIGNIAIIDQHEENAPEIAKVLLQHKNIKTIFQATSAVCGEYRTRELLFIAGEQQTETIYRENGCRYLLDVTQVYFTPRLSTERIRIADSVKNGDKVVDMFAGIGPFSILIAKRFPGAHVIAVDKNPVAIKYLRENVRLNKLKNIEIREGDARHAVKGISDADHVIMNLPHSGLEFIDSAFGIIKKGGVIHFYAISHEDDLFEGLIREIEAHANKSGLAVCSIDRRIVRPYAPYQYNVCIDLQVL</sequence>
<comment type="caution">
    <text evidence="7">The sequence shown here is derived from an EMBL/GenBank/DDBJ whole genome shotgun (WGS) entry which is preliminary data.</text>
</comment>
<dbReference type="Gene3D" id="3.30.300.110">
    <property type="entry name" value="Met-10+ protein-like domains"/>
    <property type="match status" value="1"/>
</dbReference>
<dbReference type="GO" id="GO:0002939">
    <property type="term" value="P:tRNA N1-guanine methylation"/>
    <property type="evidence" value="ECO:0007669"/>
    <property type="project" value="TreeGrafter"/>
</dbReference>
<dbReference type="Gene3D" id="3.40.50.150">
    <property type="entry name" value="Vaccinia Virus protein VP39"/>
    <property type="match status" value="1"/>
</dbReference>
<dbReference type="InterPro" id="IPR056743">
    <property type="entry name" value="TRM5-TYW2-like_MTfase"/>
</dbReference>
<evidence type="ECO:0000256" key="4">
    <source>
        <dbReference type="ARBA" id="ARBA00022691"/>
    </source>
</evidence>
<evidence type="ECO:0000313" key="8">
    <source>
        <dbReference type="Proteomes" id="UP000050360"/>
    </source>
</evidence>
<dbReference type="Pfam" id="PF18093">
    <property type="entry name" value="Trm5_N"/>
    <property type="match status" value="1"/>
</dbReference>
<proteinExistence type="predicted"/>
<dbReference type="PATRIC" id="fig|1719120.3.peg.2935"/>
<dbReference type="Gene3D" id="3.30.70.2580">
    <property type="match status" value="1"/>
</dbReference>
<keyword evidence="1" id="KW-0963">Cytoplasm</keyword>
<dbReference type="InterPro" id="IPR056744">
    <property type="entry name" value="TRM5/TYW2-like_N"/>
</dbReference>
<dbReference type="PANTHER" id="PTHR23245:SF36">
    <property type="entry name" value="TRNA (GUANINE(37)-N1)-METHYLTRANSFERASE"/>
    <property type="match status" value="1"/>
</dbReference>
<protein>
    <submittedName>
        <fullName evidence="7">Methyltransferase</fullName>
        <ecNumber evidence="7">2.1.1.-</ecNumber>
    </submittedName>
</protein>
<keyword evidence="4" id="KW-0949">S-adenosyl-L-methionine</keyword>
<keyword evidence="2 7" id="KW-0489">Methyltransferase</keyword>